<evidence type="ECO:0000313" key="3">
    <source>
        <dbReference type="Proteomes" id="UP001601059"/>
    </source>
</evidence>
<feature type="transmembrane region" description="Helical" evidence="1">
    <location>
        <begin position="36"/>
        <end position="57"/>
    </location>
</feature>
<dbReference type="EMBL" id="JBIACK010000001">
    <property type="protein sequence ID" value="MFE8699716.1"/>
    <property type="molecule type" value="Genomic_DNA"/>
</dbReference>
<accession>A0ABW6K6A3</accession>
<name>A0ABW6K6A3_9BACI</name>
<evidence type="ECO:0000256" key="1">
    <source>
        <dbReference type="SAM" id="Phobius"/>
    </source>
</evidence>
<dbReference type="Proteomes" id="UP001601059">
    <property type="component" value="Unassembled WGS sequence"/>
</dbReference>
<dbReference type="RefSeq" id="WP_389358148.1">
    <property type="nucleotide sequence ID" value="NZ_JBIACK010000001.1"/>
</dbReference>
<keyword evidence="3" id="KW-1185">Reference proteome</keyword>
<keyword evidence="1" id="KW-0812">Transmembrane</keyword>
<keyword evidence="1" id="KW-0472">Membrane</keyword>
<feature type="transmembrane region" description="Helical" evidence="1">
    <location>
        <begin position="12"/>
        <end position="30"/>
    </location>
</feature>
<evidence type="ECO:0000313" key="2">
    <source>
        <dbReference type="EMBL" id="MFE8699716.1"/>
    </source>
</evidence>
<comment type="caution">
    <text evidence="2">The sequence shown here is derived from an EMBL/GenBank/DDBJ whole genome shotgun (WGS) entry which is preliminary data.</text>
</comment>
<sequence>MNLIKNRVLMEFSLQSLFVLMGILIALFLLPTLIPLYRYSLIGFGGVILVVNSFMMAKNSYF</sequence>
<organism evidence="2 3">
    <name type="scientific">Cytobacillus spartinae</name>
    <dbReference type="NCBI Taxonomy" id="3299023"/>
    <lineage>
        <taxon>Bacteria</taxon>
        <taxon>Bacillati</taxon>
        <taxon>Bacillota</taxon>
        <taxon>Bacilli</taxon>
        <taxon>Bacillales</taxon>
        <taxon>Bacillaceae</taxon>
        <taxon>Cytobacillus</taxon>
    </lineage>
</organism>
<keyword evidence="1" id="KW-1133">Transmembrane helix</keyword>
<protein>
    <submittedName>
        <fullName evidence="2">Uncharacterized protein</fullName>
    </submittedName>
</protein>
<proteinExistence type="predicted"/>
<reference evidence="2 3" key="1">
    <citation type="submission" date="2024-08" db="EMBL/GenBank/DDBJ databases">
        <title>Two novel Cytobacillus novel species.</title>
        <authorList>
            <person name="Liu G."/>
        </authorList>
    </citation>
    <scope>NUCLEOTIDE SEQUENCE [LARGE SCALE GENOMIC DNA]</scope>
    <source>
        <strain evidence="2 3">FJAT-54145</strain>
    </source>
</reference>
<gene>
    <name evidence="2" type="ORF">ACFYKX_03655</name>
</gene>